<dbReference type="InterPro" id="IPR050211">
    <property type="entry name" value="FOX_domain-containing"/>
</dbReference>
<keyword evidence="1 3" id="KW-0238">DNA-binding</keyword>
<dbReference type="GO" id="GO:0030154">
    <property type="term" value="P:cell differentiation"/>
    <property type="evidence" value="ECO:0007669"/>
    <property type="project" value="TreeGrafter"/>
</dbReference>
<dbReference type="PRINTS" id="PR00053">
    <property type="entry name" value="FORKHEAD"/>
</dbReference>
<dbReference type="InterPro" id="IPR030456">
    <property type="entry name" value="TF_fork_head_CS_2"/>
</dbReference>
<dbReference type="InterPro" id="IPR001766">
    <property type="entry name" value="Fork_head_dom"/>
</dbReference>
<dbReference type="Proteomes" id="UP000230233">
    <property type="component" value="Chromosome V"/>
</dbReference>
<dbReference type="GO" id="GO:0000981">
    <property type="term" value="F:DNA-binding transcription factor activity, RNA polymerase II-specific"/>
    <property type="evidence" value="ECO:0007669"/>
    <property type="project" value="TreeGrafter"/>
</dbReference>
<dbReference type="PROSITE" id="PS00657">
    <property type="entry name" value="FORK_HEAD_1"/>
    <property type="match status" value="1"/>
</dbReference>
<feature type="domain" description="Fork-head" evidence="4">
    <location>
        <begin position="54"/>
        <end position="124"/>
    </location>
</feature>
<keyword evidence="2 3" id="KW-0539">Nucleus</keyword>
<dbReference type="SUPFAM" id="SSF46785">
    <property type="entry name" value="Winged helix' DNA-binding domain"/>
    <property type="match status" value="1"/>
</dbReference>
<dbReference type="PANTHER" id="PTHR11829">
    <property type="entry name" value="FORKHEAD BOX PROTEIN"/>
    <property type="match status" value="1"/>
</dbReference>
<comment type="caution">
    <text evidence="5">The sequence shown here is derived from an EMBL/GenBank/DDBJ whole genome shotgun (WGS) entry which is preliminary data.</text>
</comment>
<feature type="DNA-binding region" description="Fork-head" evidence="3">
    <location>
        <begin position="54"/>
        <end position="124"/>
    </location>
</feature>
<dbReference type="PANTHER" id="PTHR11829:SF380">
    <property type="entry name" value="PROTEIN FORK HEAD"/>
    <property type="match status" value="1"/>
</dbReference>
<protein>
    <recommendedName>
        <fullName evidence="4">Fork-head domain-containing protein</fullName>
    </recommendedName>
</protein>
<dbReference type="PROSITE" id="PS50039">
    <property type="entry name" value="FORK_HEAD_3"/>
    <property type="match status" value="1"/>
</dbReference>
<comment type="subcellular location">
    <subcellularLocation>
        <location evidence="3">Nucleus</location>
    </subcellularLocation>
</comment>
<evidence type="ECO:0000259" key="4">
    <source>
        <dbReference type="PROSITE" id="PS50039"/>
    </source>
</evidence>
<dbReference type="InterPro" id="IPR036390">
    <property type="entry name" value="WH_DNA-bd_sf"/>
</dbReference>
<dbReference type="OrthoDB" id="5954824at2759"/>
<dbReference type="EMBL" id="PDUG01000005">
    <property type="protein sequence ID" value="PIC30837.1"/>
    <property type="molecule type" value="Genomic_DNA"/>
</dbReference>
<evidence type="ECO:0000313" key="5">
    <source>
        <dbReference type="EMBL" id="PIC30837.1"/>
    </source>
</evidence>
<dbReference type="PROSITE" id="PS00658">
    <property type="entry name" value="FORK_HEAD_2"/>
    <property type="match status" value="1"/>
</dbReference>
<dbReference type="STRING" id="1611254.A0A2G5TU67"/>
<evidence type="ECO:0000256" key="2">
    <source>
        <dbReference type="ARBA" id="ARBA00023242"/>
    </source>
</evidence>
<dbReference type="Gene3D" id="1.10.10.10">
    <property type="entry name" value="Winged helix-like DNA-binding domain superfamily/Winged helix DNA-binding domain"/>
    <property type="match status" value="1"/>
</dbReference>
<evidence type="ECO:0000256" key="1">
    <source>
        <dbReference type="ARBA" id="ARBA00023125"/>
    </source>
</evidence>
<dbReference type="SMART" id="SM00339">
    <property type="entry name" value="FH"/>
    <property type="match status" value="1"/>
</dbReference>
<evidence type="ECO:0000313" key="6">
    <source>
        <dbReference type="Proteomes" id="UP000230233"/>
    </source>
</evidence>
<dbReference type="GO" id="GO:0000978">
    <property type="term" value="F:RNA polymerase II cis-regulatory region sequence-specific DNA binding"/>
    <property type="evidence" value="ECO:0007669"/>
    <property type="project" value="TreeGrafter"/>
</dbReference>
<proteinExistence type="predicted"/>
<dbReference type="GO" id="GO:0005634">
    <property type="term" value="C:nucleus"/>
    <property type="evidence" value="ECO:0007669"/>
    <property type="project" value="UniProtKB-SubCell"/>
</dbReference>
<gene>
    <name evidence="5" type="primary">Cnig_chr_V.g21944</name>
    <name evidence="5" type="ORF">B9Z55_021944</name>
</gene>
<keyword evidence="6" id="KW-1185">Reference proteome</keyword>
<dbReference type="GO" id="GO:0009653">
    <property type="term" value="P:anatomical structure morphogenesis"/>
    <property type="evidence" value="ECO:0007669"/>
    <property type="project" value="TreeGrafter"/>
</dbReference>
<dbReference type="Pfam" id="PF00250">
    <property type="entry name" value="Forkhead"/>
    <property type="match status" value="1"/>
</dbReference>
<accession>A0A2G5TU67</accession>
<dbReference type="InterPro" id="IPR018122">
    <property type="entry name" value="TF_fork_head_CS_1"/>
</dbReference>
<organism evidence="5 6">
    <name type="scientific">Caenorhabditis nigoni</name>
    <dbReference type="NCBI Taxonomy" id="1611254"/>
    <lineage>
        <taxon>Eukaryota</taxon>
        <taxon>Metazoa</taxon>
        <taxon>Ecdysozoa</taxon>
        <taxon>Nematoda</taxon>
        <taxon>Chromadorea</taxon>
        <taxon>Rhabditida</taxon>
        <taxon>Rhabditina</taxon>
        <taxon>Rhabditomorpha</taxon>
        <taxon>Rhabditoidea</taxon>
        <taxon>Rhabditidae</taxon>
        <taxon>Peloderinae</taxon>
        <taxon>Caenorhabditis</taxon>
    </lineage>
</organism>
<name>A0A2G5TU67_9PELO</name>
<sequence length="124" mass="14163">MNYQPYQGLGNLSIGNASRSYAGGSGSSGQELTVQEFENVRERIRREGTYGLARPQYSYISMITMAIQKSPTRQLALPDIYNWITELFPYYQNHQDDGWQNSIRHSLSFNDCFMKVARSPNKPG</sequence>
<dbReference type="AlphaFoldDB" id="A0A2G5TU67"/>
<evidence type="ECO:0000256" key="3">
    <source>
        <dbReference type="PROSITE-ProRule" id="PRU00089"/>
    </source>
</evidence>
<reference evidence="6" key="1">
    <citation type="submission" date="2017-10" db="EMBL/GenBank/DDBJ databases">
        <title>Rapid genome shrinkage in a self-fertile nematode reveals novel sperm competition proteins.</title>
        <authorList>
            <person name="Yin D."/>
            <person name="Schwarz E.M."/>
            <person name="Thomas C.G."/>
            <person name="Felde R.L."/>
            <person name="Korf I.F."/>
            <person name="Cutter A.D."/>
            <person name="Schartner C.M."/>
            <person name="Ralston E.J."/>
            <person name="Meyer B.J."/>
            <person name="Haag E.S."/>
        </authorList>
    </citation>
    <scope>NUCLEOTIDE SEQUENCE [LARGE SCALE GENOMIC DNA]</scope>
    <source>
        <strain evidence="6">JU1422</strain>
    </source>
</reference>
<dbReference type="InterPro" id="IPR036388">
    <property type="entry name" value="WH-like_DNA-bd_sf"/>
</dbReference>